<reference evidence="2 3" key="1">
    <citation type="submission" date="2018-07" db="EMBL/GenBank/DDBJ databases">
        <title>Genomic Encyclopedia of Type Strains, Phase IV (KMG-IV): sequencing the most valuable type-strain genomes for metagenomic binning, comparative biology and taxonomic classification.</title>
        <authorList>
            <person name="Goeker M."/>
        </authorList>
    </citation>
    <scope>NUCLEOTIDE SEQUENCE [LARGE SCALE GENOMIC DNA]</scope>
    <source>
        <strain evidence="2 3">DSM 25528</strain>
    </source>
</reference>
<evidence type="ECO:0008006" key="4">
    <source>
        <dbReference type="Google" id="ProtNLM"/>
    </source>
</evidence>
<evidence type="ECO:0000313" key="3">
    <source>
        <dbReference type="Proteomes" id="UP000252582"/>
    </source>
</evidence>
<protein>
    <recommendedName>
        <fullName evidence="4">Cell envelope biogenesis protein OmpA</fullName>
    </recommendedName>
</protein>
<dbReference type="EMBL" id="QPIX01000001">
    <property type="protein sequence ID" value="RCW28210.1"/>
    <property type="molecule type" value="Genomic_DNA"/>
</dbReference>
<dbReference type="AlphaFoldDB" id="A0A6I7HS89"/>
<evidence type="ECO:0000313" key="2">
    <source>
        <dbReference type="EMBL" id="RCW28210.1"/>
    </source>
</evidence>
<proteinExistence type="predicted"/>
<keyword evidence="3" id="KW-1185">Reference proteome</keyword>
<feature type="region of interest" description="Disordered" evidence="1">
    <location>
        <begin position="352"/>
        <end position="379"/>
    </location>
</feature>
<sequence>MFDTAFTLGLTQFARSLSIPERLQHRPFRNVALEALRARNTGLDALFYDVKALTSEEVFYISDAITAEGLIMIVPPTGAGMLTLCDSVDEYLLRGGKDVHVLAIAGVGGSAIGAAAFARNVADAVGAPVAAIVSGYGLGDVFVEAMGGSFFFGWLGHFRSQMETLDDAVGRPQLGAYAQRHLNPGREGGSCLDADTAAELLCDPRLSFHMLAAHSSGNRVLSEALYGLRRTNPQRVRALADGLRIVTFGGRIVMPPEFTDVVDVVGELDWYGEVNSRPQIGTDIRVPLAGHSTNTDLPGSLQVTSVLKEIIGHSLPVVVETAAPAPAEVTALPHVAPVADVADTAKDEVVSIVPEKAPAAPGTRKPAARRRSPKKNSIH</sequence>
<organism evidence="2 3">
    <name type="scientific">Ciceribacter lividus</name>
    <dbReference type="NCBI Taxonomy" id="1197950"/>
    <lineage>
        <taxon>Bacteria</taxon>
        <taxon>Pseudomonadati</taxon>
        <taxon>Pseudomonadota</taxon>
        <taxon>Alphaproteobacteria</taxon>
        <taxon>Hyphomicrobiales</taxon>
        <taxon>Rhizobiaceae</taxon>
        <taxon>Ciceribacter</taxon>
    </lineage>
</organism>
<gene>
    <name evidence="2" type="ORF">DFR48_101219</name>
</gene>
<accession>A0A6I7HS89</accession>
<comment type="caution">
    <text evidence="2">The sequence shown here is derived from an EMBL/GenBank/DDBJ whole genome shotgun (WGS) entry which is preliminary data.</text>
</comment>
<evidence type="ECO:0000256" key="1">
    <source>
        <dbReference type="SAM" id="MobiDB-lite"/>
    </source>
</evidence>
<dbReference type="Proteomes" id="UP000252582">
    <property type="component" value="Unassembled WGS sequence"/>
</dbReference>
<name>A0A6I7HS89_9HYPH</name>
<feature type="compositionally biased region" description="Basic residues" evidence="1">
    <location>
        <begin position="366"/>
        <end position="379"/>
    </location>
</feature>
<dbReference type="RefSeq" id="WP_114361318.1">
    <property type="nucleotide sequence ID" value="NZ_QPIX01000001.1"/>
</dbReference>